<accession>A0A9D0YSF6</accession>
<feature type="transmembrane region" description="Helical" evidence="1">
    <location>
        <begin position="153"/>
        <end position="173"/>
    </location>
</feature>
<comment type="caution">
    <text evidence="2">The sequence shown here is derived from an EMBL/GenBank/DDBJ whole genome shotgun (WGS) entry which is preliminary data.</text>
</comment>
<evidence type="ECO:0000313" key="3">
    <source>
        <dbReference type="Proteomes" id="UP000886879"/>
    </source>
</evidence>
<evidence type="ECO:0000256" key="1">
    <source>
        <dbReference type="SAM" id="Phobius"/>
    </source>
</evidence>
<gene>
    <name evidence="2" type="ORF">IAD31_04795</name>
</gene>
<feature type="transmembrane region" description="Helical" evidence="1">
    <location>
        <begin position="54"/>
        <end position="76"/>
    </location>
</feature>
<keyword evidence="1" id="KW-0472">Membrane</keyword>
<dbReference type="AlphaFoldDB" id="A0A9D0YSF6"/>
<reference evidence="2" key="1">
    <citation type="submission" date="2020-10" db="EMBL/GenBank/DDBJ databases">
        <authorList>
            <person name="Gilroy R."/>
        </authorList>
    </citation>
    <scope>NUCLEOTIDE SEQUENCE</scope>
    <source>
        <strain evidence="2">ChiGjej2B2-12916</strain>
    </source>
</reference>
<protein>
    <submittedName>
        <fullName evidence="2">Uncharacterized protein</fullName>
    </submittedName>
</protein>
<name>A0A9D0YSF6_9FIRM</name>
<evidence type="ECO:0000313" key="2">
    <source>
        <dbReference type="EMBL" id="HIQ60894.1"/>
    </source>
</evidence>
<keyword evidence="1" id="KW-0812">Transmembrane</keyword>
<sequence length="184" mass="20926">MSDKKNKHKHKRWNRAAKASQFTRGAGGEMIYVGRHYSFQGDERSYRQGMRQRIALVAIMAVAHLAGGVMPVPALYNTWYAIAPYMLTFFAVVSLVWAVCRMVYWGNPLREYVYDATVKQIPIRATLALILSMCTLCGQIAYVVTHSLQGVEYLYTLAFSGLEIVVFVCAFLWKGRENQALWSI</sequence>
<feature type="transmembrane region" description="Helical" evidence="1">
    <location>
        <begin position="121"/>
        <end position="141"/>
    </location>
</feature>
<proteinExistence type="predicted"/>
<organism evidence="2 3">
    <name type="scientific">Candidatus Enterenecus faecium</name>
    <dbReference type="NCBI Taxonomy" id="2840780"/>
    <lineage>
        <taxon>Bacteria</taxon>
        <taxon>Bacillati</taxon>
        <taxon>Bacillota</taxon>
        <taxon>Clostridia</taxon>
        <taxon>Eubacteriales</taxon>
        <taxon>Candidatus Enterenecus</taxon>
    </lineage>
</organism>
<keyword evidence="1" id="KW-1133">Transmembrane helix</keyword>
<feature type="transmembrane region" description="Helical" evidence="1">
    <location>
        <begin position="82"/>
        <end position="100"/>
    </location>
</feature>
<dbReference type="EMBL" id="DVFO01000046">
    <property type="protein sequence ID" value="HIQ60894.1"/>
    <property type="molecule type" value="Genomic_DNA"/>
</dbReference>
<reference evidence="2" key="2">
    <citation type="journal article" date="2021" name="PeerJ">
        <title>Extensive microbial diversity within the chicken gut microbiome revealed by metagenomics and culture.</title>
        <authorList>
            <person name="Gilroy R."/>
            <person name="Ravi A."/>
            <person name="Getino M."/>
            <person name="Pursley I."/>
            <person name="Horton D.L."/>
            <person name="Alikhan N.F."/>
            <person name="Baker D."/>
            <person name="Gharbi K."/>
            <person name="Hall N."/>
            <person name="Watson M."/>
            <person name="Adriaenssens E.M."/>
            <person name="Foster-Nyarko E."/>
            <person name="Jarju S."/>
            <person name="Secka A."/>
            <person name="Antonio M."/>
            <person name="Oren A."/>
            <person name="Chaudhuri R.R."/>
            <person name="La Ragione R."/>
            <person name="Hildebrand F."/>
            <person name="Pallen M.J."/>
        </authorList>
    </citation>
    <scope>NUCLEOTIDE SEQUENCE</scope>
    <source>
        <strain evidence="2">ChiGjej2B2-12916</strain>
    </source>
</reference>
<dbReference type="Proteomes" id="UP000886879">
    <property type="component" value="Unassembled WGS sequence"/>
</dbReference>